<accession>A0AAJ8JXZ1</accession>
<gene>
    <name evidence="2" type="ORF">L203_105877</name>
</gene>
<evidence type="ECO:0000313" key="2">
    <source>
        <dbReference type="EMBL" id="WVN90636.1"/>
    </source>
</evidence>
<reference evidence="2" key="2">
    <citation type="journal article" date="2022" name="Elife">
        <title>Obligate sexual reproduction of a homothallic fungus closely related to the Cryptococcus pathogenic species complex.</title>
        <authorList>
            <person name="Passer A.R."/>
            <person name="Clancey S.A."/>
            <person name="Shea T."/>
            <person name="David-Palma M."/>
            <person name="Averette A.F."/>
            <person name="Boekhout T."/>
            <person name="Porcel B.M."/>
            <person name="Nowrousian M."/>
            <person name="Cuomo C.A."/>
            <person name="Sun S."/>
            <person name="Heitman J."/>
            <person name="Coelho M.A."/>
        </authorList>
    </citation>
    <scope>NUCLEOTIDE SEQUENCE</scope>
    <source>
        <strain evidence="2">CBS 7841</strain>
    </source>
</reference>
<organism evidence="2 3">
    <name type="scientific">Cryptococcus depauperatus CBS 7841</name>
    <dbReference type="NCBI Taxonomy" id="1295531"/>
    <lineage>
        <taxon>Eukaryota</taxon>
        <taxon>Fungi</taxon>
        <taxon>Dikarya</taxon>
        <taxon>Basidiomycota</taxon>
        <taxon>Agaricomycotina</taxon>
        <taxon>Tremellomycetes</taxon>
        <taxon>Tremellales</taxon>
        <taxon>Cryptococcaceae</taxon>
        <taxon>Cryptococcus</taxon>
    </lineage>
</organism>
<keyword evidence="3" id="KW-1185">Reference proteome</keyword>
<dbReference type="AlphaFoldDB" id="A0AAJ8JXZ1"/>
<sequence>MSAALLKSSRDYTTEDVKTGRLSLTRLVTSLRRPTIHPLILHPIAWVVARAHTMSTETSHPTHTPVLTSPSRFGMDPTQDRRHLSHHQRQPPGPSPTTHRGSPHPTDQVATLDNASEFDLGFPYTFLKQTRPTCLTGCLRESLLHLQVKTPSTSPMPTRNQADEIQLARLVEAGRTASSLSHPVSSLRVLVVSEWHLSYIPSAAALLKYHPVVRIMYKVRI</sequence>
<reference evidence="2" key="1">
    <citation type="submission" date="2016-06" db="EMBL/GenBank/DDBJ databases">
        <authorList>
            <person name="Cuomo C."/>
            <person name="Litvintseva A."/>
            <person name="Heitman J."/>
            <person name="Chen Y."/>
            <person name="Sun S."/>
            <person name="Springer D."/>
            <person name="Dromer F."/>
            <person name="Young S."/>
            <person name="Zeng Q."/>
            <person name="Chapman S."/>
            <person name="Gujja S."/>
            <person name="Saif S."/>
            <person name="Birren B."/>
        </authorList>
    </citation>
    <scope>NUCLEOTIDE SEQUENCE</scope>
    <source>
        <strain evidence="2">CBS 7841</strain>
    </source>
</reference>
<dbReference type="EMBL" id="CP143790">
    <property type="protein sequence ID" value="WVN90636.1"/>
    <property type="molecule type" value="Genomic_DNA"/>
</dbReference>
<name>A0AAJ8JXZ1_9TREE</name>
<feature type="compositionally biased region" description="Polar residues" evidence="1">
    <location>
        <begin position="55"/>
        <end position="71"/>
    </location>
</feature>
<dbReference type="Proteomes" id="UP000094043">
    <property type="component" value="Chromosome 7"/>
</dbReference>
<evidence type="ECO:0000313" key="3">
    <source>
        <dbReference type="Proteomes" id="UP000094043"/>
    </source>
</evidence>
<dbReference type="RefSeq" id="XP_066071336.1">
    <property type="nucleotide sequence ID" value="XM_066215239.1"/>
</dbReference>
<protein>
    <submittedName>
        <fullName evidence="2">Uncharacterized protein</fullName>
    </submittedName>
</protein>
<proteinExistence type="predicted"/>
<evidence type="ECO:0000256" key="1">
    <source>
        <dbReference type="SAM" id="MobiDB-lite"/>
    </source>
</evidence>
<dbReference type="GeneID" id="91090086"/>
<dbReference type="KEGG" id="cdep:91090086"/>
<feature type="region of interest" description="Disordered" evidence="1">
    <location>
        <begin position="55"/>
        <end position="109"/>
    </location>
</feature>
<reference evidence="2" key="3">
    <citation type="submission" date="2024-01" db="EMBL/GenBank/DDBJ databases">
        <authorList>
            <person name="Coelho M.A."/>
            <person name="David-Palma M."/>
            <person name="Shea T."/>
            <person name="Sun S."/>
            <person name="Cuomo C.A."/>
            <person name="Heitman J."/>
        </authorList>
    </citation>
    <scope>NUCLEOTIDE SEQUENCE</scope>
    <source>
        <strain evidence="2">CBS 7841</strain>
    </source>
</reference>